<protein>
    <submittedName>
        <fullName evidence="4">Putative DNA-binding transcriptional regulator YafY</fullName>
    </submittedName>
</protein>
<evidence type="ECO:0000259" key="3">
    <source>
        <dbReference type="PROSITE" id="PS51000"/>
    </source>
</evidence>
<keyword evidence="5" id="KW-1185">Reference proteome</keyword>
<evidence type="ECO:0000313" key="4">
    <source>
        <dbReference type="EMBL" id="REH47145.1"/>
    </source>
</evidence>
<dbReference type="GO" id="GO:0003677">
    <property type="term" value="F:DNA binding"/>
    <property type="evidence" value="ECO:0007669"/>
    <property type="project" value="UniProtKB-KW"/>
</dbReference>
<name>A0A3E0HM87_9PSEU</name>
<dbReference type="EMBL" id="QUNO01000006">
    <property type="protein sequence ID" value="REH47145.1"/>
    <property type="molecule type" value="Genomic_DNA"/>
</dbReference>
<dbReference type="SUPFAM" id="SSF46785">
    <property type="entry name" value="Winged helix' DNA-binding domain"/>
    <property type="match status" value="1"/>
</dbReference>
<dbReference type="Proteomes" id="UP000256269">
    <property type="component" value="Unassembled WGS sequence"/>
</dbReference>
<accession>A0A3E0HM87</accession>
<dbReference type="AlphaFoldDB" id="A0A3E0HM87"/>
<comment type="caution">
    <text evidence="4">The sequence shown here is derived from an EMBL/GenBank/DDBJ whole genome shotgun (WGS) entry which is preliminary data.</text>
</comment>
<dbReference type="InterPro" id="IPR026881">
    <property type="entry name" value="WYL_dom"/>
</dbReference>
<dbReference type="Pfam" id="PF13280">
    <property type="entry name" value="WYL"/>
    <property type="match status" value="1"/>
</dbReference>
<feature type="domain" description="HTH deoR-type" evidence="3">
    <location>
        <begin position="11"/>
        <end position="66"/>
    </location>
</feature>
<organism evidence="4 5">
    <name type="scientific">Kutzneria buriramensis</name>
    <dbReference type="NCBI Taxonomy" id="1045776"/>
    <lineage>
        <taxon>Bacteria</taxon>
        <taxon>Bacillati</taxon>
        <taxon>Actinomycetota</taxon>
        <taxon>Actinomycetes</taxon>
        <taxon>Pseudonocardiales</taxon>
        <taxon>Pseudonocardiaceae</taxon>
        <taxon>Kutzneria</taxon>
    </lineage>
</organism>
<evidence type="ECO:0000256" key="1">
    <source>
        <dbReference type="ARBA" id="ARBA00023015"/>
    </source>
</evidence>
<gene>
    <name evidence="4" type="ORF">BCF44_106310</name>
</gene>
<dbReference type="InterPro" id="IPR057727">
    <property type="entry name" value="WCX_dom"/>
</dbReference>
<dbReference type="PROSITE" id="PS52050">
    <property type="entry name" value="WYL"/>
    <property type="match status" value="1"/>
</dbReference>
<evidence type="ECO:0000313" key="5">
    <source>
        <dbReference type="Proteomes" id="UP000256269"/>
    </source>
</evidence>
<reference evidence="4 5" key="1">
    <citation type="submission" date="2018-08" db="EMBL/GenBank/DDBJ databases">
        <title>Genomic Encyclopedia of Archaeal and Bacterial Type Strains, Phase II (KMG-II): from individual species to whole genera.</title>
        <authorList>
            <person name="Goeker M."/>
        </authorList>
    </citation>
    <scope>NUCLEOTIDE SEQUENCE [LARGE SCALE GENOMIC DNA]</scope>
    <source>
        <strain evidence="4 5">DSM 45791</strain>
    </source>
</reference>
<dbReference type="GO" id="GO:0003700">
    <property type="term" value="F:DNA-binding transcription factor activity"/>
    <property type="evidence" value="ECO:0007669"/>
    <property type="project" value="InterPro"/>
</dbReference>
<keyword evidence="1" id="KW-0805">Transcription regulation</keyword>
<dbReference type="Pfam" id="PF08279">
    <property type="entry name" value="HTH_11"/>
    <property type="match status" value="1"/>
</dbReference>
<dbReference type="Gene3D" id="1.10.10.10">
    <property type="entry name" value="Winged helix-like DNA-binding domain superfamily/Winged helix DNA-binding domain"/>
    <property type="match status" value="1"/>
</dbReference>
<keyword evidence="4" id="KW-0238">DNA-binding</keyword>
<dbReference type="InterPro" id="IPR001034">
    <property type="entry name" value="DeoR_HTH"/>
</dbReference>
<dbReference type="InterPro" id="IPR036388">
    <property type="entry name" value="WH-like_DNA-bd_sf"/>
</dbReference>
<dbReference type="InterPro" id="IPR051534">
    <property type="entry name" value="CBASS_pafABC_assoc_protein"/>
</dbReference>
<dbReference type="InterPro" id="IPR013196">
    <property type="entry name" value="HTH_11"/>
</dbReference>
<dbReference type="InterPro" id="IPR036390">
    <property type="entry name" value="WH_DNA-bd_sf"/>
</dbReference>
<dbReference type="PROSITE" id="PS51000">
    <property type="entry name" value="HTH_DEOR_2"/>
    <property type="match status" value="1"/>
</dbReference>
<keyword evidence="2" id="KW-0804">Transcription</keyword>
<dbReference type="PANTHER" id="PTHR34580">
    <property type="match status" value="1"/>
</dbReference>
<proteinExistence type="predicted"/>
<dbReference type="Pfam" id="PF25583">
    <property type="entry name" value="WCX"/>
    <property type="match status" value="1"/>
</dbReference>
<dbReference type="PANTHER" id="PTHR34580:SF3">
    <property type="entry name" value="PROTEIN PAFB"/>
    <property type="match status" value="1"/>
</dbReference>
<sequence length="329" mass="36607">MGGRLAFVLETSARLLRLLSLLQARQDWTGAELATRLEVDVRTVRRDVDRLRNLGYPVDASPGVAGGYRLGVGVTLPPLLLDDEEAVAVAISLRTAAAGSVTGIEETSIRALTKLEHMLPSRLRHRVSALQAVVVSTSSYGPSVDAEVLALVAGACREHMRLRFDYRTHDGADSRRQVEPHSLVNMGRRWYVLAWDLDRADWRTFRLDRVQPKTPTGPRFQPRTPPADAATYVSRGVTNRAYKFEGKFLIHAPIDEVAEKVTPTSGQLEPVDDSSCILHAGADSLVGMTVFISMLGFEFEVLEPMELVDYLRDHVARMQRATERHERRG</sequence>
<evidence type="ECO:0000256" key="2">
    <source>
        <dbReference type="ARBA" id="ARBA00023163"/>
    </source>
</evidence>